<dbReference type="PANTHER" id="PTHR30627:SF26">
    <property type="entry name" value="PENICILLIN-BINDING PROTEIN 2B"/>
    <property type="match status" value="1"/>
</dbReference>
<comment type="similarity">
    <text evidence="2">Belongs to the transpeptidase family.</text>
</comment>
<dbReference type="RefSeq" id="WP_125599227.1">
    <property type="nucleotide sequence ID" value="NZ_JBHSSM010000029.1"/>
</dbReference>
<dbReference type="CDD" id="cd06576">
    <property type="entry name" value="PASTA_Pbp2x-like_1"/>
    <property type="match status" value="1"/>
</dbReference>
<keyword evidence="3 4" id="KW-0472">Membrane</keyword>
<keyword evidence="4" id="KW-1133">Transmembrane helix</keyword>
<dbReference type="Gene3D" id="3.90.1310.10">
    <property type="entry name" value="Penicillin-binding protein 2a (Domain 2)"/>
    <property type="match status" value="1"/>
</dbReference>
<proteinExistence type="inferred from homology"/>
<evidence type="ECO:0000256" key="3">
    <source>
        <dbReference type="ARBA" id="ARBA00023136"/>
    </source>
</evidence>
<dbReference type="InterPro" id="IPR005311">
    <property type="entry name" value="PBP_dimer"/>
</dbReference>
<evidence type="ECO:0000256" key="2">
    <source>
        <dbReference type="ARBA" id="ARBA00007171"/>
    </source>
</evidence>
<dbReference type="Pfam" id="PF03793">
    <property type="entry name" value="PASTA"/>
    <property type="match status" value="2"/>
</dbReference>
<protein>
    <submittedName>
        <fullName evidence="6">Penicillin-binding protein</fullName>
    </submittedName>
</protein>
<dbReference type="Pfam" id="PF03717">
    <property type="entry name" value="PBP_dimer"/>
    <property type="match status" value="1"/>
</dbReference>
<keyword evidence="7" id="KW-1185">Reference proteome</keyword>
<dbReference type="SUPFAM" id="SSF56519">
    <property type="entry name" value="Penicillin binding protein dimerisation domain"/>
    <property type="match status" value="1"/>
</dbReference>
<reference evidence="7" key="1">
    <citation type="journal article" date="2019" name="Int. J. Syst. Evol. Microbiol.">
        <title>The Global Catalogue of Microorganisms (GCM) 10K type strain sequencing project: providing services to taxonomists for standard genome sequencing and annotation.</title>
        <authorList>
            <consortium name="The Broad Institute Genomics Platform"/>
            <consortium name="The Broad Institute Genome Sequencing Center for Infectious Disease"/>
            <person name="Wu L."/>
            <person name="Ma J."/>
        </authorList>
    </citation>
    <scope>NUCLEOTIDE SEQUENCE [LARGE SCALE GENOMIC DNA]</scope>
    <source>
        <strain evidence="7">CCM 8897</strain>
    </source>
</reference>
<sequence length="723" mass="78395">MSARGKKQHSSRRTQRNRGVIGLVLAALSIIVLLLFVIRFAYIAGSGHVGQVDLTKKTQKKYRFDQVIKARRGTIYDANGNAVAEDSNVYTLYAVLDKNQVSTAGRPLYVKDKAKTATVLSKYLKISATEITKTLNQNQFQVEFGAAGRNLSLEIKQKITDEKLPGINFTETPSRLYPNGTFASHIVGLAQLKTTVDQTNQQSTQQLKGLMGVEQYFNKQLTGVNGRQVAKLNNYGYELPDSKRVVKKAEDGSDVYLTLDSRLQSYLEQLLQDVQDKYDPTELSAILMNAKTGAIIAASQRPTFNAATKSGLETQWRDSLVEDAYEPGSVFKVLLLAAAIDSGKYNPNATYRSGSVTINGSTIRDWNQVGWGTIPFSQVIPRSSNTGAVHIEQALGETLWKEYLNRFRVGQKTGITLPNEASGSIQIKTPLDRAITSFGQAVNVSAVQMMSFLSAIANQGEMLQPRIVSKVVSNQGKVTKYDKKVLGTPISADTAKQVIAAMRQVVEADYGTGQQYKIDGYDQQIAVKTGTAQIASSKGGYLTGSNDYIYSVAGIAPADDPEYILYVTAKQPDITKADAISILSEIFNPLMKRALNYRTTSADTDANSIKMSKLTGLASAAAVKKAKDQGLTVTQVGNGSKIVQQLPAAGEKVIAKQRVVLLTEGAMTMPNVVGWSKNDVLKLAEITGGDFKFSGDGYVTSQSLKAGAVITAGQQIVIKLAEP</sequence>
<feature type="domain" description="PASTA" evidence="5">
    <location>
        <begin position="663"/>
        <end position="722"/>
    </location>
</feature>
<dbReference type="InterPro" id="IPR001460">
    <property type="entry name" value="PCN-bd_Tpept"/>
</dbReference>
<dbReference type="Gene3D" id="3.30.70.2110">
    <property type="match status" value="1"/>
</dbReference>
<gene>
    <name evidence="6" type="ORF">ACFQHW_12175</name>
</gene>
<comment type="caution">
    <text evidence="6">The sequence shown here is derived from an EMBL/GenBank/DDBJ whole genome shotgun (WGS) entry which is preliminary data.</text>
</comment>
<dbReference type="InterPro" id="IPR005543">
    <property type="entry name" value="PASTA_dom"/>
</dbReference>
<comment type="subcellular location">
    <subcellularLocation>
        <location evidence="1">Cell membrane</location>
        <topology evidence="1">Single-pass membrane protein</topology>
    </subcellularLocation>
</comment>
<accession>A0ABW1UTC6</accession>
<dbReference type="Gene3D" id="3.40.710.10">
    <property type="entry name" value="DD-peptidase/beta-lactamase superfamily"/>
    <property type="match status" value="1"/>
</dbReference>
<dbReference type="PROSITE" id="PS51178">
    <property type="entry name" value="PASTA"/>
    <property type="match status" value="1"/>
</dbReference>
<dbReference type="EMBL" id="JBHSSM010000029">
    <property type="protein sequence ID" value="MFC6316320.1"/>
    <property type="molecule type" value="Genomic_DNA"/>
</dbReference>
<dbReference type="PANTHER" id="PTHR30627">
    <property type="entry name" value="PEPTIDOGLYCAN D,D-TRANSPEPTIDASE"/>
    <property type="match status" value="1"/>
</dbReference>
<evidence type="ECO:0000313" key="7">
    <source>
        <dbReference type="Proteomes" id="UP001596310"/>
    </source>
</evidence>
<dbReference type="SUPFAM" id="SSF56601">
    <property type="entry name" value="beta-lactamase/transpeptidase-like"/>
    <property type="match status" value="1"/>
</dbReference>
<evidence type="ECO:0000313" key="6">
    <source>
        <dbReference type="EMBL" id="MFC6316320.1"/>
    </source>
</evidence>
<dbReference type="SMART" id="SM00740">
    <property type="entry name" value="PASTA"/>
    <property type="match status" value="2"/>
</dbReference>
<dbReference type="InterPro" id="IPR036138">
    <property type="entry name" value="PBP_dimer_sf"/>
</dbReference>
<evidence type="ECO:0000256" key="1">
    <source>
        <dbReference type="ARBA" id="ARBA00004162"/>
    </source>
</evidence>
<dbReference type="InterPro" id="IPR050515">
    <property type="entry name" value="Beta-lactam/transpept"/>
</dbReference>
<evidence type="ECO:0000256" key="4">
    <source>
        <dbReference type="SAM" id="Phobius"/>
    </source>
</evidence>
<feature type="transmembrane region" description="Helical" evidence="4">
    <location>
        <begin position="20"/>
        <end position="42"/>
    </location>
</feature>
<evidence type="ECO:0000259" key="5">
    <source>
        <dbReference type="PROSITE" id="PS51178"/>
    </source>
</evidence>
<dbReference type="Proteomes" id="UP001596310">
    <property type="component" value="Unassembled WGS sequence"/>
</dbReference>
<keyword evidence="4" id="KW-0812">Transmembrane</keyword>
<dbReference type="Gene3D" id="2.20.70.70">
    <property type="match status" value="1"/>
</dbReference>
<dbReference type="SUPFAM" id="SSF54184">
    <property type="entry name" value="Penicillin-binding protein 2x (pbp-2x), c-terminal domain"/>
    <property type="match status" value="2"/>
</dbReference>
<dbReference type="CDD" id="cd06575">
    <property type="entry name" value="PASTA_Pbp2x-like_2"/>
    <property type="match status" value="1"/>
</dbReference>
<dbReference type="Pfam" id="PF00905">
    <property type="entry name" value="Transpeptidase"/>
    <property type="match status" value="1"/>
</dbReference>
<name>A0ABW1UTC6_9LACO</name>
<organism evidence="6 7">
    <name type="scientific">Lapidilactobacillus achengensis</name>
    <dbReference type="NCBI Taxonomy" id="2486000"/>
    <lineage>
        <taxon>Bacteria</taxon>
        <taxon>Bacillati</taxon>
        <taxon>Bacillota</taxon>
        <taxon>Bacilli</taxon>
        <taxon>Lactobacillales</taxon>
        <taxon>Lactobacillaceae</taxon>
        <taxon>Lapidilactobacillus</taxon>
    </lineage>
</organism>
<dbReference type="InterPro" id="IPR012338">
    <property type="entry name" value="Beta-lactam/transpept-like"/>
</dbReference>